<evidence type="ECO:0000256" key="3">
    <source>
        <dbReference type="ARBA" id="ARBA00022723"/>
    </source>
</evidence>
<dbReference type="InterPro" id="IPR050570">
    <property type="entry name" value="Cell_wall_metabolism_enzyme"/>
</dbReference>
<evidence type="ECO:0000256" key="1">
    <source>
        <dbReference type="ARBA" id="ARBA00001947"/>
    </source>
</evidence>
<dbReference type="PANTHER" id="PTHR21666">
    <property type="entry name" value="PEPTIDASE-RELATED"/>
    <property type="match status" value="1"/>
</dbReference>
<dbReference type="InterPro" id="IPR016047">
    <property type="entry name" value="M23ase_b-sheet_dom"/>
</dbReference>
<sequence>MRSAMLVLVGVLLGANLTYFAMHRSSDRAPVARPDAGSAPVDDAVPMPPRGAIAEPPAEGPADPPVSAPPPAQAVVPVTPAPDVAAEAAIAGEMPAGLRIPVQGVPARALANTYDDARGEGRRHDAIDIMAPRGTPVVAVADGTVEKLFDSDRGGLTIYQFEPSGRYAYYYAHLDRYAPGLQEGRALRKGEVIGYVGSTGNAAEDAPHLHFAIFRLGPERRWWEGDPVNPYPLLAGEQGPSPGAMTGRGTGK</sequence>
<evidence type="ECO:0000313" key="9">
    <source>
        <dbReference type="EMBL" id="TQD46648.1"/>
    </source>
</evidence>
<keyword evidence="4" id="KW-0378">Hydrolase</keyword>
<proteinExistence type="predicted"/>
<dbReference type="Pfam" id="PF01551">
    <property type="entry name" value="Peptidase_M23"/>
    <property type="match status" value="1"/>
</dbReference>
<dbReference type="Gene3D" id="2.70.70.10">
    <property type="entry name" value="Glucose Permease (Domain IIA)"/>
    <property type="match status" value="1"/>
</dbReference>
<dbReference type="GO" id="GO:0046872">
    <property type="term" value="F:metal ion binding"/>
    <property type="evidence" value="ECO:0007669"/>
    <property type="project" value="UniProtKB-KW"/>
</dbReference>
<dbReference type="GO" id="GO:0004222">
    <property type="term" value="F:metalloendopeptidase activity"/>
    <property type="evidence" value="ECO:0007669"/>
    <property type="project" value="TreeGrafter"/>
</dbReference>
<evidence type="ECO:0000256" key="4">
    <source>
        <dbReference type="ARBA" id="ARBA00022801"/>
    </source>
</evidence>
<keyword evidence="5" id="KW-0862">Zinc</keyword>
<feature type="region of interest" description="Disordered" evidence="7">
    <location>
        <begin position="233"/>
        <end position="252"/>
    </location>
</feature>
<keyword evidence="10" id="KW-1185">Reference proteome</keyword>
<evidence type="ECO:0000256" key="6">
    <source>
        <dbReference type="ARBA" id="ARBA00023049"/>
    </source>
</evidence>
<keyword evidence="2" id="KW-0645">Protease</keyword>
<feature type="domain" description="M23ase beta-sheet core" evidence="8">
    <location>
        <begin position="123"/>
        <end position="230"/>
    </location>
</feature>
<evidence type="ECO:0000256" key="2">
    <source>
        <dbReference type="ARBA" id="ARBA00022670"/>
    </source>
</evidence>
<feature type="region of interest" description="Disordered" evidence="7">
    <location>
        <begin position="28"/>
        <end position="69"/>
    </location>
</feature>
<dbReference type="PANTHER" id="PTHR21666:SF288">
    <property type="entry name" value="CELL DIVISION PROTEIN YTFB"/>
    <property type="match status" value="1"/>
</dbReference>
<dbReference type="InterPro" id="IPR011055">
    <property type="entry name" value="Dup_hybrid_motif"/>
</dbReference>
<dbReference type="GO" id="GO:0006508">
    <property type="term" value="P:proteolysis"/>
    <property type="evidence" value="ECO:0007669"/>
    <property type="project" value="UniProtKB-KW"/>
</dbReference>
<dbReference type="SUPFAM" id="SSF51261">
    <property type="entry name" value="Duplicated hybrid motif"/>
    <property type="match status" value="1"/>
</dbReference>
<comment type="caution">
    <text evidence="9">The sequence shown here is derived from an EMBL/GenBank/DDBJ whole genome shotgun (WGS) entry which is preliminary data.</text>
</comment>
<evidence type="ECO:0000259" key="8">
    <source>
        <dbReference type="Pfam" id="PF01551"/>
    </source>
</evidence>
<dbReference type="RefSeq" id="WP_141517990.1">
    <property type="nucleotide sequence ID" value="NZ_VICE01000063.1"/>
</dbReference>
<dbReference type="CDD" id="cd12797">
    <property type="entry name" value="M23_peptidase"/>
    <property type="match status" value="1"/>
</dbReference>
<dbReference type="Proteomes" id="UP000318212">
    <property type="component" value="Unassembled WGS sequence"/>
</dbReference>
<accession>A0A508AG18</accession>
<keyword evidence="3" id="KW-0479">Metal-binding</keyword>
<feature type="compositionally biased region" description="Pro residues" evidence="7">
    <location>
        <begin position="58"/>
        <end position="69"/>
    </location>
</feature>
<reference evidence="9 10" key="1">
    <citation type="submission" date="2019-06" db="EMBL/GenBank/DDBJ databases">
        <title>Lysobacter alkalisoli sp. nov. isolated from saline soil.</title>
        <authorList>
            <person name="Sun J.-Q."/>
            <person name="Xu L."/>
        </authorList>
    </citation>
    <scope>NUCLEOTIDE SEQUENCE [LARGE SCALE GENOMIC DNA]</scope>
    <source>
        <strain evidence="9 10">JCM 31130</strain>
    </source>
</reference>
<dbReference type="EMBL" id="VICE01000063">
    <property type="protein sequence ID" value="TQD46648.1"/>
    <property type="molecule type" value="Genomic_DNA"/>
</dbReference>
<gene>
    <name evidence="9" type="ORF">FKV25_06490</name>
</gene>
<comment type="cofactor">
    <cofactor evidence="1">
        <name>Zn(2+)</name>
        <dbReference type="ChEBI" id="CHEBI:29105"/>
    </cofactor>
</comment>
<organism evidence="9 10">
    <name type="scientific">Marilutibacter aestuarii</name>
    <dbReference type="NCBI Taxonomy" id="1706195"/>
    <lineage>
        <taxon>Bacteria</taxon>
        <taxon>Pseudomonadati</taxon>
        <taxon>Pseudomonadota</taxon>
        <taxon>Gammaproteobacteria</taxon>
        <taxon>Lysobacterales</taxon>
        <taxon>Lysobacteraceae</taxon>
        <taxon>Marilutibacter</taxon>
    </lineage>
</organism>
<protein>
    <submittedName>
        <fullName evidence="9">Peptidoglycan DD-metalloendopeptidase family protein</fullName>
    </submittedName>
</protein>
<evidence type="ECO:0000256" key="5">
    <source>
        <dbReference type="ARBA" id="ARBA00022833"/>
    </source>
</evidence>
<evidence type="ECO:0000313" key="10">
    <source>
        <dbReference type="Proteomes" id="UP000318212"/>
    </source>
</evidence>
<evidence type="ECO:0000256" key="7">
    <source>
        <dbReference type="SAM" id="MobiDB-lite"/>
    </source>
</evidence>
<name>A0A508AG18_9GAMM</name>
<dbReference type="OrthoDB" id="9800107at2"/>
<dbReference type="AlphaFoldDB" id="A0A508AG18"/>
<keyword evidence="6" id="KW-0482">Metalloprotease</keyword>